<gene>
    <name evidence="4" type="ORF">GON05_08485</name>
</gene>
<sequence length="481" mass="55539">MRNEKPNVILIMADQLRLDAIGAHAPNINRLKEDGIVFERAYCASPICVPARGAFFTGMYPNENGCLINRGEDMHALVRPDIDHLYSLMDHTWDSWHTGKQHLRMKPGVDESPDSQTNWRKLEGRYEAFLKENHKRVPGGSDYRGIVPEMVYGKVTRPKSYSIPAVGLYEEGQEFFIDEFIARDSVEAIRNRDRSKPFLLNAMFHAPHPPLEIPAPWFDLIKSVDLPENVGEWCRTQSPLQLYNLTGAIGTRYTRDDWKQIWKVYLGLVSLLDQCVGQIIEELKREDLYDQSLIIFTSDHGEMLGSHGLWQKMCMYEESVRTPLFMKFPADFKPAVTSCRSLVSSIDVLPTLCDYAQIQLSSPMSGQSLMPLIAGNMTGRERIFIQYDGNGGRGNFGRCIVEGDYKLIVDMFKNETYIELYNVTKDPQERENLAFQELIYRERIEQMLQHLREHMQVTNDLLELPNQIYDRFLQDYTEVMS</sequence>
<evidence type="ECO:0000313" key="5">
    <source>
        <dbReference type="Proteomes" id="UP000467637"/>
    </source>
</evidence>
<dbReference type="PANTHER" id="PTHR45953:SF1">
    <property type="entry name" value="IDURONATE 2-SULFATASE"/>
    <property type="match status" value="1"/>
</dbReference>
<dbReference type="Pfam" id="PF00884">
    <property type="entry name" value="Sulfatase"/>
    <property type="match status" value="1"/>
</dbReference>
<evidence type="ECO:0000256" key="1">
    <source>
        <dbReference type="ARBA" id="ARBA00022723"/>
    </source>
</evidence>
<dbReference type="EMBL" id="WSEM01000008">
    <property type="protein sequence ID" value="MVQ34689.1"/>
    <property type="molecule type" value="Genomic_DNA"/>
</dbReference>
<organism evidence="4 5">
    <name type="scientific">Paenibacillus anseongense</name>
    <dbReference type="NCBI Taxonomy" id="2682845"/>
    <lineage>
        <taxon>Bacteria</taxon>
        <taxon>Bacillati</taxon>
        <taxon>Bacillota</taxon>
        <taxon>Bacilli</taxon>
        <taxon>Bacillales</taxon>
        <taxon>Paenibacillaceae</taxon>
        <taxon>Paenibacillus</taxon>
    </lineage>
</organism>
<reference evidence="4 5" key="1">
    <citation type="submission" date="2019-12" db="EMBL/GenBank/DDBJ databases">
        <authorList>
            <person name="Huq M.A."/>
        </authorList>
    </citation>
    <scope>NUCLEOTIDE SEQUENCE [LARGE SCALE GENOMIC DNA]</scope>
    <source>
        <strain evidence="4 5">MAH-34</strain>
    </source>
</reference>
<name>A0ABW9U3M3_9BACL</name>
<dbReference type="SUPFAM" id="SSF53649">
    <property type="entry name" value="Alkaline phosphatase-like"/>
    <property type="match status" value="1"/>
</dbReference>
<evidence type="ECO:0000313" key="4">
    <source>
        <dbReference type="EMBL" id="MVQ34689.1"/>
    </source>
</evidence>
<proteinExistence type="predicted"/>
<feature type="domain" description="Sulfatase N-terminal" evidence="3">
    <location>
        <begin position="6"/>
        <end position="357"/>
    </location>
</feature>
<dbReference type="InterPro" id="IPR017850">
    <property type="entry name" value="Alkaline_phosphatase_core_sf"/>
</dbReference>
<keyword evidence="2" id="KW-0378">Hydrolase</keyword>
<keyword evidence="5" id="KW-1185">Reference proteome</keyword>
<dbReference type="RefSeq" id="WP_157318723.1">
    <property type="nucleotide sequence ID" value="NZ_WSEM01000008.1"/>
</dbReference>
<evidence type="ECO:0000259" key="3">
    <source>
        <dbReference type="Pfam" id="PF00884"/>
    </source>
</evidence>
<dbReference type="PANTHER" id="PTHR45953">
    <property type="entry name" value="IDURONATE 2-SULFATASE"/>
    <property type="match status" value="1"/>
</dbReference>
<dbReference type="InterPro" id="IPR000917">
    <property type="entry name" value="Sulfatase_N"/>
</dbReference>
<comment type="caution">
    <text evidence="4">The sequence shown here is derived from an EMBL/GenBank/DDBJ whole genome shotgun (WGS) entry which is preliminary data.</text>
</comment>
<dbReference type="Gene3D" id="3.40.720.10">
    <property type="entry name" value="Alkaline Phosphatase, subunit A"/>
    <property type="match status" value="1"/>
</dbReference>
<keyword evidence="1" id="KW-0479">Metal-binding</keyword>
<dbReference type="Proteomes" id="UP000467637">
    <property type="component" value="Unassembled WGS sequence"/>
</dbReference>
<accession>A0ABW9U3M3</accession>
<evidence type="ECO:0000256" key="2">
    <source>
        <dbReference type="ARBA" id="ARBA00022801"/>
    </source>
</evidence>
<protein>
    <submittedName>
        <fullName evidence="4">Sulfatase-like hydrolase/transferase</fullName>
    </submittedName>
</protein>